<comment type="caution">
    <text evidence="1">The sequence shown here is derived from an EMBL/GenBank/DDBJ whole genome shotgun (WGS) entry which is preliminary data.</text>
</comment>
<evidence type="ECO:0000313" key="1">
    <source>
        <dbReference type="EMBL" id="KAF0825760.1"/>
    </source>
</evidence>
<dbReference type="AlphaFoldDB" id="A0A800NFQ5"/>
<dbReference type="EMBL" id="VDEM01000002">
    <property type="protein sequence ID" value="KAF0825760.1"/>
    <property type="molecule type" value="Genomic_DNA"/>
</dbReference>
<organism evidence="1 2">
    <name type="scientific">Cytobacillus firmus</name>
    <name type="common">Bacillus firmus</name>
    <dbReference type="NCBI Taxonomy" id="1399"/>
    <lineage>
        <taxon>Bacteria</taxon>
        <taxon>Bacillati</taxon>
        <taxon>Bacillota</taxon>
        <taxon>Bacilli</taxon>
        <taxon>Bacillales</taxon>
        <taxon>Bacillaceae</taxon>
        <taxon>Cytobacillus</taxon>
    </lineage>
</organism>
<reference evidence="1 2" key="1">
    <citation type="journal article" date="2020" name="G3 (Bethesda)">
        <title>Whole Genome Sequencing and Comparative Genomics of Two Nematicidal Bacillus Strains Reveals a Wide Range of Possible Virulence Factors.</title>
        <authorList>
            <person name="Susic N."/>
            <person name="Janezic S."/>
            <person name="Rupnik M."/>
            <person name="Geric Stare B."/>
        </authorList>
    </citation>
    <scope>NUCLEOTIDE SEQUENCE [LARGE SCALE GENOMIC DNA]</scope>
    <source>
        <strain evidence="1 2">I-1582</strain>
    </source>
</reference>
<dbReference type="Proteomes" id="UP000465778">
    <property type="component" value="Unassembled WGS sequence"/>
</dbReference>
<protein>
    <submittedName>
        <fullName evidence="1">Uncharacterized protein</fullName>
    </submittedName>
</protein>
<sequence length="81" mass="9224">MFTDSFEGLQNRRLSFLVDVTGTVHLEDNIVSRAWLKKNHPTHTPVKLWINNLMKSHTRILDCTGLGLTGSEVNNLEISDF</sequence>
<proteinExistence type="predicted"/>
<dbReference type="RefSeq" id="WP_159344110.1">
    <property type="nucleotide sequence ID" value="NZ_JBALOT010000018.1"/>
</dbReference>
<evidence type="ECO:0000313" key="2">
    <source>
        <dbReference type="Proteomes" id="UP000465778"/>
    </source>
</evidence>
<accession>A0A800NFQ5</accession>
<gene>
    <name evidence="1" type="ORF">KIS1582_0433</name>
</gene>
<dbReference type="OrthoDB" id="9900021at2"/>
<name>A0A800NFQ5_CYTFI</name>